<dbReference type="InterPro" id="IPR005565">
    <property type="entry name" value="Hemolysn_activator_HlyB_C"/>
</dbReference>
<evidence type="ECO:0000313" key="11">
    <source>
        <dbReference type="Proteomes" id="UP000325723"/>
    </source>
</evidence>
<dbReference type="PROSITE" id="PS51779">
    <property type="entry name" value="POTRA"/>
    <property type="match status" value="1"/>
</dbReference>
<dbReference type="Gene3D" id="3.10.20.310">
    <property type="entry name" value="membrane protein fhac"/>
    <property type="match status" value="1"/>
</dbReference>
<evidence type="ECO:0000256" key="1">
    <source>
        <dbReference type="ARBA" id="ARBA00004442"/>
    </source>
</evidence>
<dbReference type="Pfam" id="PF08479">
    <property type="entry name" value="POTRA_2"/>
    <property type="match status" value="1"/>
</dbReference>
<dbReference type="GO" id="GO:0046819">
    <property type="term" value="P:protein secretion by the type V secretion system"/>
    <property type="evidence" value="ECO:0007669"/>
    <property type="project" value="TreeGrafter"/>
</dbReference>
<dbReference type="EMBL" id="CABVIE010000002">
    <property type="protein sequence ID" value="VVO62950.1"/>
    <property type="molecule type" value="Genomic_DNA"/>
</dbReference>
<reference evidence="10 11" key="1">
    <citation type="submission" date="2019-09" db="EMBL/GenBank/DDBJ databases">
        <authorList>
            <person name="Chandra G."/>
            <person name="Truman W A."/>
        </authorList>
    </citation>
    <scope>NUCLEOTIDE SEQUENCE [LARGE SCALE GENOMIC DNA]</scope>
    <source>
        <strain evidence="10">PS900</strain>
    </source>
</reference>
<evidence type="ECO:0000256" key="7">
    <source>
        <dbReference type="ARBA" id="ARBA00023136"/>
    </source>
</evidence>
<dbReference type="AlphaFoldDB" id="A0A8H2NN43"/>
<evidence type="ECO:0000313" key="10">
    <source>
        <dbReference type="EMBL" id="VVO62950.1"/>
    </source>
</evidence>
<dbReference type="InterPro" id="IPR034746">
    <property type="entry name" value="POTRA"/>
</dbReference>
<dbReference type="GO" id="GO:0009279">
    <property type="term" value="C:cell outer membrane"/>
    <property type="evidence" value="ECO:0007669"/>
    <property type="project" value="UniProtKB-SubCell"/>
</dbReference>
<keyword evidence="8" id="KW-0998">Cell outer membrane</keyword>
<evidence type="ECO:0000256" key="6">
    <source>
        <dbReference type="ARBA" id="ARBA00022927"/>
    </source>
</evidence>
<comment type="caution">
    <text evidence="10">The sequence shown here is derived from an EMBL/GenBank/DDBJ whole genome shotgun (WGS) entry which is preliminary data.</text>
</comment>
<protein>
    <submittedName>
        <fullName evidence="10">Heme/hemopexin transporter protein HuxB</fullName>
    </submittedName>
</protein>
<name>A0A8H2NN43_PSEFL</name>
<keyword evidence="3" id="KW-0813">Transport</keyword>
<organism evidence="10 11">
    <name type="scientific">Pseudomonas fluorescens</name>
    <dbReference type="NCBI Taxonomy" id="294"/>
    <lineage>
        <taxon>Bacteria</taxon>
        <taxon>Pseudomonadati</taxon>
        <taxon>Pseudomonadota</taxon>
        <taxon>Gammaproteobacteria</taxon>
        <taxon>Pseudomonadales</taxon>
        <taxon>Pseudomonadaceae</taxon>
        <taxon>Pseudomonas</taxon>
    </lineage>
</organism>
<dbReference type="GO" id="GO:0098046">
    <property type="term" value="C:type V protein secretion system complex"/>
    <property type="evidence" value="ECO:0007669"/>
    <property type="project" value="TreeGrafter"/>
</dbReference>
<keyword evidence="5" id="KW-0812">Transmembrane</keyword>
<comment type="subcellular location">
    <subcellularLocation>
        <location evidence="1">Cell outer membrane</location>
    </subcellularLocation>
</comment>
<gene>
    <name evidence="10" type="primary">hxuB</name>
    <name evidence="10" type="ORF">PS900_00895</name>
</gene>
<comment type="similarity">
    <text evidence="2">Belongs to the TPS (TC 1.B.20) family.</text>
</comment>
<dbReference type="Pfam" id="PF03865">
    <property type="entry name" value="ShlB"/>
    <property type="match status" value="1"/>
</dbReference>
<evidence type="ECO:0000259" key="9">
    <source>
        <dbReference type="PROSITE" id="PS51779"/>
    </source>
</evidence>
<keyword evidence="4" id="KW-1134">Transmembrane beta strand</keyword>
<dbReference type="RefSeq" id="WP_150757118.1">
    <property type="nucleotide sequence ID" value="NZ_CABVIE010000002.1"/>
</dbReference>
<sequence>MHKRVKGAAGAWQVWTSPLLPGRFEGRWTTLACVSLLSCQQAWAAELPPNQSDLQQLPGSNLCASCNPGENLEAPTVKTAAPVTAANAGPTVVLREIRFNGARQISAQRLQALAAPYVGRPVGLTQLDQLAQQVTNLYHSEGYFLAQAIVPAQKVSGGVVEITVLEGRLGKVLLHVDPAAPLSEAWVRKYLAPLEPGQPLRADSYERAMLLLSDQPGVKVQSGLQEGVEPGTTDLVVEVAPAARWSFAVNADNNGTKESGRARAGGSARWASPTGVGDNLDLNALFSNGNGVNYGRVAYDRPLNGNGLRAGVGFSRVEYDLGGAFSELGATGTAYVTEALLSWPLLRQRSQNLLLRTRLEQRRLTDKFDAFDFESRKEIYGIGQGWGWERRDNWLGGGYWASNGELYYGHLRFKDDVAEQLDSGPFGLHTAGDFFKLSGSLARLQGLTATQSLYFSIGGQTASRNLDSSEKLALGGAHAVRGYATSEVLVDDGMLSTVEWRWSASELLTPYLFYDFGRGRQLHDAPVAVDNWQNLSATGFGLVLAKPADFLINMSLAWGLNGPGVTDGGDRQPRFFVELQKWF</sequence>
<feature type="domain" description="POTRA" evidence="9">
    <location>
        <begin position="92"/>
        <end position="167"/>
    </location>
</feature>
<accession>A0A8H2NN43</accession>
<evidence type="ECO:0000256" key="4">
    <source>
        <dbReference type="ARBA" id="ARBA00022452"/>
    </source>
</evidence>
<dbReference type="GO" id="GO:0008320">
    <property type="term" value="F:protein transmembrane transporter activity"/>
    <property type="evidence" value="ECO:0007669"/>
    <property type="project" value="TreeGrafter"/>
</dbReference>
<evidence type="ECO:0000256" key="2">
    <source>
        <dbReference type="ARBA" id="ARBA00009055"/>
    </source>
</evidence>
<dbReference type="InterPro" id="IPR013686">
    <property type="entry name" value="Polypept-transport_assoc_ShlB"/>
</dbReference>
<proteinExistence type="inferred from homology"/>
<dbReference type="Gene3D" id="2.40.160.50">
    <property type="entry name" value="membrane protein fhac: a member of the omp85/tpsb transporter family"/>
    <property type="match status" value="1"/>
</dbReference>
<evidence type="ECO:0000256" key="3">
    <source>
        <dbReference type="ARBA" id="ARBA00022448"/>
    </source>
</evidence>
<evidence type="ECO:0000256" key="5">
    <source>
        <dbReference type="ARBA" id="ARBA00022692"/>
    </source>
</evidence>
<dbReference type="InterPro" id="IPR051544">
    <property type="entry name" value="TPS_OM_transporter"/>
</dbReference>
<keyword evidence="7" id="KW-0472">Membrane</keyword>
<dbReference type="Proteomes" id="UP000325723">
    <property type="component" value="Unassembled WGS sequence"/>
</dbReference>
<evidence type="ECO:0000256" key="8">
    <source>
        <dbReference type="ARBA" id="ARBA00023237"/>
    </source>
</evidence>
<dbReference type="PANTHER" id="PTHR34597">
    <property type="entry name" value="SLR1661 PROTEIN"/>
    <property type="match status" value="1"/>
</dbReference>
<dbReference type="PANTHER" id="PTHR34597:SF1">
    <property type="entry name" value="HEME_HEMOPEXIN TRANSPORTER PROTEIN HUXB"/>
    <property type="match status" value="1"/>
</dbReference>
<keyword evidence="6" id="KW-0653">Protein transport</keyword>